<dbReference type="Gene3D" id="3.40.1390.10">
    <property type="entry name" value="MurE/MurF, N-terminal domain"/>
    <property type="match status" value="1"/>
</dbReference>
<dbReference type="STRING" id="425400.LS65_04815"/>
<evidence type="ECO:0000313" key="2">
    <source>
        <dbReference type="Proteomes" id="UP000029707"/>
    </source>
</evidence>
<reference evidence="1 2" key="1">
    <citation type="journal article" date="2014" name="Genome Announc.">
        <title>Draft genome sequences of eight enterohepatic helicobacter species isolated from both laboratory and wild rodents.</title>
        <authorList>
            <person name="Sheh A."/>
            <person name="Shen Z."/>
            <person name="Fox J.G."/>
        </authorList>
    </citation>
    <scope>NUCLEOTIDE SEQUENCE [LARGE SCALE GENOMIC DNA]</scope>
    <source>
        <strain evidence="1 2">MIT 01-6451</strain>
    </source>
</reference>
<dbReference type="InterPro" id="IPR035911">
    <property type="entry name" value="MurE/MurF_N"/>
</dbReference>
<proteinExistence type="predicted"/>
<dbReference type="EMBL" id="JRMQ02000003">
    <property type="protein sequence ID" value="TLE02267.1"/>
    <property type="molecule type" value="Genomic_DNA"/>
</dbReference>
<evidence type="ECO:0008006" key="3">
    <source>
        <dbReference type="Google" id="ProtNLM"/>
    </source>
</evidence>
<organism evidence="1 2">
    <name type="scientific">Helicobacter japonicus</name>
    <dbReference type="NCBI Taxonomy" id="425400"/>
    <lineage>
        <taxon>Bacteria</taxon>
        <taxon>Pseudomonadati</taxon>
        <taxon>Campylobacterota</taxon>
        <taxon>Epsilonproteobacteria</taxon>
        <taxon>Campylobacterales</taxon>
        <taxon>Helicobacteraceae</taxon>
        <taxon>Helicobacter</taxon>
    </lineage>
</organism>
<dbReference type="Proteomes" id="UP000029707">
    <property type="component" value="Unassembled WGS sequence"/>
</dbReference>
<dbReference type="AlphaFoldDB" id="A0A4U8TP26"/>
<dbReference type="OrthoDB" id="5338390at2"/>
<dbReference type="GeneID" id="82321335"/>
<dbReference type="RefSeq" id="WP_034361632.1">
    <property type="nucleotide sequence ID" value="NZ_CAJUDB010000002.1"/>
</dbReference>
<name>A0A4U8TP26_9HELI</name>
<sequence length="345" mass="39832">MRVNEVVEITRGTLLNTPSITMFSRIICDVEQIQKGDLFIAYQADLSHITQAIQAGAYGIICEEKIKINDDEIAYIMVENMQDCLIRLIRYKLLAKNIAFAPSLSPIEESIAQNIINDERVLFFNDNLHILIELLNNESIAFIFTHNPHITELGFNTIQANTPKERPFLVLSHTLFDSTILHKDTHYRISLPKLFFNELSTILHLCEQENITYSLSQFKQIPFFKPNFLNTFGKIIEYGQASKVAIAEKDIEQFKRYMAYIANNATWGKILFLVPCVYVDIFSQITQTFGYDTQEELCNYIHREDFNFALILGIDDDTLTHALNTNYKQILEPDLFSSFLSEEQV</sequence>
<accession>A0A4U8TP26</accession>
<gene>
    <name evidence="1" type="ORF">LS65_003810</name>
</gene>
<comment type="caution">
    <text evidence="1">The sequence shown here is derived from an EMBL/GenBank/DDBJ whole genome shotgun (WGS) entry which is preliminary data.</text>
</comment>
<keyword evidence="2" id="KW-1185">Reference proteome</keyword>
<dbReference type="SUPFAM" id="SSF63418">
    <property type="entry name" value="MurE/MurF N-terminal domain"/>
    <property type="match status" value="1"/>
</dbReference>
<evidence type="ECO:0000313" key="1">
    <source>
        <dbReference type="EMBL" id="TLE02267.1"/>
    </source>
</evidence>
<protein>
    <recommendedName>
        <fullName evidence="3">Ferrochelatase</fullName>
    </recommendedName>
</protein>